<dbReference type="Pfam" id="PF02545">
    <property type="entry name" value="Maf"/>
    <property type="match status" value="1"/>
</dbReference>
<gene>
    <name evidence="4" type="ordered locus">Suden_1896</name>
</gene>
<dbReference type="NCBIfam" id="NF003141">
    <property type="entry name" value="PRK04056.1"/>
    <property type="match status" value="1"/>
</dbReference>
<protein>
    <submittedName>
        <fullName evidence="4">Maf-like protein</fullName>
    </submittedName>
</protein>
<dbReference type="STRING" id="326298.Suden_1896"/>
<dbReference type="SUPFAM" id="SSF52972">
    <property type="entry name" value="ITPase-like"/>
    <property type="match status" value="1"/>
</dbReference>
<dbReference type="HOGENOM" id="CLU_040416_2_2_7"/>
<name>Q30PB1_SULDN</name>
<evidence type="ECO:0000256" key="3">
    <source>
        <dbReference type="ARBA" id="ARBA00023080"/>
    </source>
</evidence>
<keyword evidence="2" id="KW-0378">Hydrolase</keyword>
<reference evidence="4 5" key="1">
    <citation type="journal article" date="2008" name="Appl. Environ. Microbiol.">
        <title>Genome of the epsilonproteobacterial chemolithoautotroph Sulfurimonas denitrificans.</title>
        <authorList>
            <person name="Sievert S.M."/>
            <person name="Scott K.M."/>
            <person name="Klotz M.G."/>
            <person name="Chain P.S.G."/>
            <person name="Hauser L.J."/>
            <person name="Hemp J."/>
            <person name="Huegler M."/>
            <person name="Land M."/>
            <person name="Lapidus A."/>
            <person name="Larimer F.W."/>
            <person name="Lucas S."/>
            <person name="Malfatti S.A."/>
            <person name="Meyer F."/>
            <person name="Paulsen I.T."/>
            <person name="Ren Q."/>
            <person name="Simon J."/>
            <person name="Bailey K."/>
            <person name="Diaz E."/>
            <person name="Fitzpatrick K.A."/>
            <person name="Glover B."/>
            <person name="Gwatney N."/>
            <person name="Korajkic A."/>
            <person name="Long A."/>
            <person name="Mobberley J.M."/>
            <person name="Pantry S.N."/>
            <person name="Pazder G."/>
            <person name="Peterson S."/>
            <person name="Quintanilla J.D."/>
            <person name="Sprinkle R."/>
            <person name="Stephens J."/>
            <person name="Thomas P."/>
            <person name="Vaughn R."/>
            <person name="Weber M.J."/>
            <person name="Wooten L.L."/>
        </authorList>
    </citation>
    <scope>NUCLEOTIDE SEQUENCE [LARGE SCALE GENOMIC DNA]</scope>
    <source>
        <strain evidence="5">ATCC 33889 / DSM 1251</strain>
    </source>
</reference>
<sequence length="182" mass="20221">MIRLASSSTTRAKLLQSAGIDFIQQSVDFDEDSVIATSPKNFVYQATIGKFEANLKAFGYEDYPLLVADTVVVSRGKLLRKAKCADDARNILMTQSQSVTTIITCMIFQSKSIKIIDISKTDYLFDAFDMDDIDSYIESGEWRGKAGACMVEGFCKKYIKSTTGYESTAMGLNTNLLRGFLF</sequence>
<dbReference type="RefSeq" id="WP_011373510.1">
    <property type="nucleotide sequence ID" value="NC_007575.1"/>
</dbReference>
<dbReference type="OrthoDB" id="5339137at2"/>
<evidence type="ECO:0000256" key="1">
    <source>
        <dbReference type="ARBA" id="ARBA00001968"/>
    </source>
</evidence>
<proteinExistence type="predicted"/>
<evidence type="ECO:0000313" key="5">
    <source>
        <dbReference type="Proteomes" id="UP000002714"/>
    </source>
</evidence>
<dbReference type="AlphaFoldDB" id="Q30PB1"/>
<organism evidence="4 5">
    <name type="scientific">Sulfurimonas denitrificans (strain ATCC 33889 / DSM 1251)</name>
    <name type="common">Thiomicrospira denitrificans (strain ATCC 33889 / DSM 1251)</name>
    <dbReference type="NCBI Taxonomy" id="326298"/>
    <lineage>
        <taxon>Bacteria</taxon>
        <taxon>Pseudomonadati</taxon>
        <taxon>Campylobacterota</taxon>
        <taxon>Epsilonproteobacteria</taxon>
        <taxon>Campylobacterales</taxon>
        <taxon>Sulfurimonadaceae</taxon>
        <taxon>Sulfurimonas</taxon>
    </lineage>
</organism>
<keyword evidence="3" id="KW-0546">Nucleotide metabolism</keyword>
<dbReference type="InterPro" id="IPR029001">
    <property type="entry name" value="ITPase-like_fam"/>
</dbReference>
<evidence type="ECO:0000256" key="2">
    <source>
        <dbReference type="ARBA" id="ARBA00022801"/>
    </source>
</evidence>
<dbReference type="PANTHER" id="PTHR43213:SF5">
    <property type="entry name" value="BIFUNCTIONAL DTTP_UTP PYROPHOSPHATASE_METHYLTRANSFERASE PROTEIN-RELATED"/>
    <property type="match status" value="1"/>
</dbReference>
<dbReference type="Gene3D" id="3.90.950.10">
    <property type="match status" value="1"/>
</dbReference>
<dbReference type="EMBL" id="CP000153">
    <property type="protein sequence ID" value="ABB45170.1"/>
    <property type="molecule type" value="Genomic_DNA"/>
</dbReference>
<dbReference type="PANTHER" id="PTHR43213">
    <property type="entry name" value="BIFUNCTIONAL DTTP/UTP PYROPHOSPHATASE/METHYLTRANSFERASE PROTEIN-RELATED"/>
    <property type="match status" value="1"/>
</dbReference>
<dbReference type="GO" id="GO:0047429">
    <property type="term" value="F:nucleoside triphosphate diphosphatase activity"/>
    <property type="evidence" value="ECO:0007669"/>
    <property type="project" value="InterPro"/>
</dbReference>
<evidence type="ECO:0000313" key="4">
    <source>
        <dbReference type="EMBL" id="ABB45170.1"/>
    </source>
</evidence>
<dbReference type="InterPro" id="IPR003697">
    <property type="entry name" value="Maf-like"/>
</dbReference>
<dbReference type="eggNOG" id="COG0424">
    <property type="taxonomic scope" value="Bacteria"/>
</dbReference>
<comment type="cofactor">
    <cofactor evidence="1">
        <name>a divalent metal cation</name>
        <dbReference type="ChEBI" id="CHEBI:60240"/>
    </cofactor>
</comment>
<dbReference type="KEGG" id="tdn:Suden_1896"/>
<dbReference type="Proteomes" id="UP000002714">
    <property type="component" value="Chromosome"/>
</dbReference>
<dbReference type="PIRSF" id="PIRSF006305">
    <property type="entry name" value="Maf"/>
    <property type="match status" value="1"/>
</dbReference>
<keyword evidence="5" id="KW-1185">Reference proteome</keyword>
<dbReference type="NCBIfam" id="TIGR00172">
    <property type="entry name" value="maf"/>
    <property type="match status" value="1"/>
</dbReference>
<dbReference type="GO" id="GO:0009117">
    <property type="term" value="P:nucleotide metabolic process"/>
    <property type="evidence" value="ECO:0007669"/>
    <property type="project" value="UniProtKB-KW"/>
</dbReference>
<accession>Q30PB1</accession>